<dbReference type="InterPro" id="IPR036388">
    <property type="entry name" value="WH-like_DNA-bd_sf"/>
</dbReference>
<dbReference type="SUPFAM" id="SSF53850">
    <property type="entry name" value="Periplasmic binding protein-like II"/>
    <property type="match status" value="1"/>
</dbReference>
<dbReference type="Gene3D" id="1.10.10.10">
    <property type="entry name" value="Winged helix-like DNA-binding domain superfamily/Winged helix DNA-binding domain"/>
    <property type="match status" value="1"/>
</dbReference>
<dbReference type="CDD" id="cd08442">
    <property type="entry name" value="PBP2_YofA_SoxR_like"/>
    <property type="match status" value="1"/>
</dbReference>
<evidence type="ECO:0000259" key="8">
    <source>
        <dbReference type="PROSITE" id="PS50931"/>
    </source>
</evidence>
<evidence type="ECO:0000256" key="3">
    <source>
        <dbReference type="ARBA" id="ARBA00023125"/>
    </source>
</evidence>
<dbReference type="AlphaFoldDB" id="A0A2A6JIY4"/>
<keyword evidence="4" id="KW-0804">Transcription</keyword>
<gene>
    <name evidence="9" type="ORF">CO666_05010</name>
</gene>
<keyword evidence="10" id="KW-1185">Reference proteome</keyword>
<organism evidence="9 10">
    <name type="scientific">Rhizobium chutanense</name>
    <dbReference type="NCBI Taxonomy" id="2035448"/>
    <lineage>
        <taxon>Bacteria</taxon>
        <taxon>Pseudomonadati</taxon>
        <taxon>Pseudomonadota</taxon>
        <taxon>Alphaproteobacteria</taxon>
        <taxon>Hyphomicrobiales</taxon>
        <taxon>Rhizobiaceae</taxon>
        <taxon>Rhizobium/Agrobacterium group</taxon>
        <taxon>Rhizobium</taxon>
    </lineage>
</organism>
<keyword evidence="3" id="KW-0238">DNA-binding</keyword>
<dbReference type="InterPro" id="IPR036390">
    <property type="entry name" value="WH_DNA-bd_sf"/>
</dbReference>
<dbReference type="GO" id="GO:0000976">
    <property type="term" value="F:transcription cis-regulatory region binding"/>
    <property type="evidence" value="ECO:0007669"/>
    <property type="project" value="TreeGrafter"/>
</dbReference>
<feature type="domain" description="HTH lysR-type" evidence="8">
    <location>
        <begin position="4"/>
        <end position="61"/>
    </location>
</feature>
<dbReference type="PANTHER" id="PTHR30126">
    <property type="entry name" value="HTH-TYPE TRANSCRIPTIONAL REGULATOR"/>
    <property type="match status" value="1"/>
</dbReference>
<dbReference type="InterPro" id="IPR000847">
    <property type="entry name" value="LysR_HTH_N"/>
</dbReference>
<evidence type="ECO:0000313" key="10">
    <source>
        <dbReference type="Proteomes" id="UP000220768"/>
    </source>
</evidence>
<evidence type="ECO:0000313" key="9">
    <source>
        <dbReference type="EMBL" id="PDT05952.1"/>
    </source>
</evidence>
<protein>
    <recommendedName>
        <fullName evidence="6">HTH-type transcriptional regulator TtuA</fullName>
    </recommendedName>
    <alternativeName>
        <fullName evidence="7">Tartrate utilization transcriptional regulator</fullName>
    </alternativeName>
</protein>
<comment type="similarity">
    <text evidence="1">Belongs to the LysR transcriptional regulatory family.</text>
</comment>
<sequence length="289" mass="31478">MRNIDLDSLEIFRSVVETGSITGAAGQLGRVQSNVTTRIQNLEDRLGVKLFQRQRNRLMLSADGQILLTYAERLLRLSAEAEATLKARGPRGKLRIGTLESTAAARLPPLLSAFHARYPDVQIELVTGDSTALLQRVRRFDVDAAFVSEPFDAEGLETQPSFTEELALIAPLSIPPISDASDMRGRTIIAFATGCSYRRILEDWLAMSKIVPERVLELASYHAIVACVAAGAGIAIMPHSVLRAVHAEGQVQASPLPPQVADVRTHLIWCPGHHSSALDALRAEISSCR</sequence>
<dbReference type="Pfam" id="PF03466">
    <property type="entry name" value="LysR_substrate"/>
    <property type="match status" value="1"/>
</dbReference>
<name>A0A2A6JIY4_9HYPH</name>
<dbReference type="GO" id="GO:0003700">
    <property type="term" value="F:DNA-binding transcription factor activity"/>
    <property type="evidence" value="ECO:0007669"/>
    <property type="project" value="InterPro"/>
</dbReference>
<evidence type="ECO:0000256" key="4">
    <source>
        <dbReference type="ARBA" id="ARBA00023163"/>
    </source>
</evidence>
<evidence type="ECO:0000256" key="2">
    <source>
        <dbReference type="ARBA" id="ARBA00023015"/>
    </source>
</evidence>
<dbReference type="SUPFAM" id="SSF46785">
    <property type="entry name" value="Winged helix' DNA-binding domain"/>
    <property type="match status" value="1"/>
</dbReference>
<reference evidence="9 10" key="1">
    <citation type="submission" date="2017-09" db="EMBL/GenBank/DDBJ databases">
        <title>Comparative genomics of rhizobia isolated from Phaseolus vulgaris in China.</title>
        <authorList>
            <person name="Tong W."/>
        </authorList>
    </citation>
    <scope>NUCLEOTIDE SEQUENCE [LARGE SCALE GENOMIC DNA]</scope>
    <source>
        <strain evidence="9 10">C5</strain>
    </source>
</reference>
<dbReference type="Proteomes" id="UP000220768">
    <property type="component" value="Unassembled WGS sequence"/>
</dbReference>
<evidence type="ECO:0000256" key="6">
    <source>
        <dbReference type="ARBA" id="ARBA00067332"/>
    </source>
</evidence>
<comment type="caution">
    <text evidence="9">The sequence shown here is derived from an EMBL/GenBank/DDBJ whole genome shotgun (WGS) entry which is preliminary data.</text>
</comment>
<dbReference type="PROSITE" id="PS50931">
    <property type="entry name" value="HTH_LYSR"/>
    <property type="match status" value="1"/>
</dbReference>
<evidence type="ECO:0000256" key="7">
    <source>
        <dbReference type="ARBA" id="ARBA00083243"/>
    </source>
</evidence>
<dbReference type="Pfam" id="PF00126">
    <property type="entry name" value="HTH_1"/>
    <property type="match status" value="1"/>
</dbReference>
<dbReference type="FunFam" id="1.10.10.10:FF:000001">
    <property type="entry name" value="LysR family transcriptional regulator"/>
    <property type="match status" value="1"/>
</dbReference>
<dbReference type="InterPro" id="IPR005119">
    <property type="entry name" value="LysR_subst-bd"/>
</dbReference>
<evidence type="ECO:0000256" key="1">
    <source>
        <dbReference type="ARBA" id="ARBA00009437"/>
    </source>
</evidence>
<dbReference type="RefSeq" id="WP_097611010.1">
    <property type="nucleotide sequence ID" value="NZ_NWSV01000002.1"/>
</dbReference>
<accession>A0A2A6JIY4</accession>
<dbReference type="PANTHER" id="PTHR30126:SF40">
    <property type="entry name" value="HTH-TYPE TRANSCRIPTIONAL REGULATOR GLTR"/>
    <property type="match status" value="1"/>
</dbReference>
<keyword evidence="2" id="KW-0805">Transcription regulation</keyword>
<dbReference type="Gene3D" id="3.40.190.290">
    <property type="match status" value="1"/>
</dbReference>
<evidence type="ECO:0000256" key="5">
    <source>
        <dbReference type="ARBA" id="ARBA00054626"/>
    </source>
</evidence>
<proteinExistence type="inferred from homology"/>
<comment type="function">
    <text evidence="5">Transcriptional regulator of the ttuABCDE tartrate utilization operon.</text>
</comment>
<dbReference type="EMBL" id="NWSV01000002">
    <property type="protein sequence ID" value="PDT05952.1"/>
    <property type="molecule type" value="Genomic_DNA"/>
</dbReference>